<evidence type="ECO:0000256" key="5">
    <source>
        <dbReference type="PIRSR" id="PIRSR000806-2"/>
    </source>
</evidence>
<dbReference type="InterPro" id="IPR016267">
    <property type="entry name" value="UDPGP_trans"/>
</dbReference>
<dbReference type="Proteomes" id="UP000807825">
    <property type="component" value="Unassembled WGS sequence"/>
</dbReference>
<dbReference type="InterPro" id="IPR029044">
    <property type="entry name" value="Nucleotide-diphossugar_trans"/>
</dbReference>
<proteinExistence type="inferred from homology"/>
<dbReference type="EMBL" id="JACRDE010000246">
    <property type="protein sequence ID" value="MBI5249636.1"/>
    <property type="molecule type" value="Genomic_DNA"/>
</dbReference>
<feature type="binding site" evidence="5">
    <location>
        <position position="157"/>
    </location>
    <ligand>
        <name>UTP</name>
        <dbReference type="ChEBI" id="CHEBI:46398"/>
    </ligand>
</feature>
<name>A0A9D6V053_9BACT</name>
<dbReference type="GO" id="GO:0003983">
    <property type="term" value="F:UTP:glucose-1-phosphate uridylyltransferase activity"/>
    <property type="evidence" value="ECO:0007669"/>
    <property type="project" value="InterPro"/>
</dbReference>
<feature type="binding site" evidence="5">
    <location>
        <position position="97"/>
    </location>
    <ligand>
        <name>UTP</name>
        <dbReference type="ChEBI" id="CHEBI:46398"/>
    </ligand>
</feature>
<dbReference type="GO" id="GO:0006011">
    <property type="term" value="P:UDP-alpha-D-glucose metabolic process"/>
    <property type="evidence" value="ECO:0007669"/>
    <property type="project" value="InterPro"/>
</dbReference>
<evidence type="ECO:0000256" key="4">
    <source>
        <dbReference type="PIRSR" id="PIRSR000806-1"/>
    </source>
</evidence>
<dbReference type="InterPro" id="IPR011004">
    <property type="entry name" value="Trimer_LpxA-like_sf"/>
</dbReference>
<comment type="similarity">
    <text evidence="1">Belongs to the UDPGP type 1 family.</text>
</comment>
<evidence type="ECO:0000313" key="6">
    <source>
        <dbReference type="EMBL" id="MBI5249636.1"/>
    </source>
</evidence>
<keyword evidence="2" id="KW-0808">Transferase</keyword>
<protein>
    <submittedName>
        <fullName evidence="6">UTP--glucose-1-phosphate uridylyltransferase</fullName>
    </submittedName>
</protein>
<dbReference type="Gene3D" id="3.90.550.10">
    <property type="entry name" value="Spore Coat Polysaccharide Biosynthesis Protein SpsA, Chain A"/>
    <property type="match status" value="1"/>
</dbReference>
<feature type="binding site" evidence="5">
    <location>
        <position position="214"/>
    </location>
    <ligand>
        <name>UTP</name>
        <dbReference type="ChEBI" id="CHEBI:46398"/>
    </ligand>
</feature>
<gene>
    <name evidence="6" type="ORF">HY912_09085</name>
</gene>
<evidence type="ECO:0000313" key="7">
    <source>
        <dbReference type="Proteomes" id="UP000807825"/>
    </source>
</evidence>
<dbReference type="PIRSF" id="PIRSF000806">
    <property type="entry name" value="UDPGP"/>
    <property type="match status" value="1"/>
</dbReference>
<keyword evidence="3 6" id="KW-0548">Nucleotidyltransferase</keyword>
<evidence type="ECO:0000256" key="3">
    <source>
        <dbReference type="ARBA" id="ARBA00022695"/>
    </source>
</evidence>
<accession>A0A9D6V053</accession>
<dbReference type="InterPro" id="IPR002618">
    <property type="entry name" value="UDPGP_fam"/>
</dbReference>
<dbReference type="Pfam" id="PF01704">
    <property type="entry name" value="UDPGP"/>
    <property type="match status" value="1"/>
</dbReference>
<feature type="binding site" evidence="5">
    <location>
        <position position="183"/>
    </location>
    <ligand>
        <name>UTP</name>
        <dbReference type="ChEBI" id="CHEBI:46398"/>
    </ligand>
</feature>
<evidence type="ECO:0000256" key="2">
    <source>
        <dbReference type="ARBA" id="ARBA00022679"/>
    </source>
</evidence>
<dbReference type="PANTHER" id="PTHR43511">
    <property type="match status" value="1"/>
</dbReference>
<comment type="caution">
    <text evidence="6">The sequence shown here is derived from an EMBL/GenBank/DDBJ whole genome shotgun (WGS) entry which is preliminary data.</text>
</comment>
<feature type="binding site" evidence="4">
    <location>
        <position position="184"/>
    </location>
    <ligand>
        <name>substrate</name>
    </ligand>
</feature>
<dbReference type="Gene3D" id="2.160.10.10">
    <property type="entry name" value="Hexapeptide repeat proteins"/>
    <property type="match status" value="1"/>
</dbReference>
<feature type="binding site" evidence="5">
    <location>
        <position position="352"/>
    </location>
    <ligand>
        <name>UTP</name>
        <dbReference type="ChEBI" id="CHEBI:46398"/>
    </ligand>
</feature>
<sequence length="462" mass="51301">MKSRLPSGLIIEKMKSRELNPWIVNHFLEMVEQVLEEKSDYVALDEVSAPDTESVIDPLSREDVSELEDAGKELLGKVAVIKLNGGRATTMGGRVPKGILTAKKGLSFLEIILAQMDAIRARWGASVPLILMNSFFTHHPTMKIVGSHPHPPLTFIQNQVPRLLDDSLAPLETGTDDDWAPPGHGDIYLSLKTTGLLNDLIRQGFRWAFVSNLDNLAACVEPWILGLLESEGIEFLLEVTDRTEADRKGGTLVVRNGHLDLLELGQVSPGDKDTFMDIERFRVFNTNNVWVNLPALEAALESNSLSLPIIRNRKNILGHKVIQLETAMGAAIGTFSRARGLRVGRDRFFPTKKTSDLFTLQSDACILDSMARLRKNPRRPDSLPLRPKVFFSSNFVESPDQLPRRFEDSSSVSLVLANSLEVYGSAFFERNVSIHGSVEINVPDGAAWQIPRGAVLYEGKYP</sequence>
<organism evidence="6 7">
    <name type="scientific">Desulfomonile tiedjei</name>
    <dbReference type="NCBI Taxonomy" id="2358"/>
    <lineage>
        <taxon>Bacteria</taxon>
        <taxon>Pseudomonadati</taxon>
        <taxon>Thermodesulfobacteriota</taxon>
        <taxon>Desulfomonilia</taxon>
        <taxon>Desulfomonilales</taxon>
        <taxon>Desulfomonilaceae</taxon>
        <taxon>Desulfomonile</taxon>
    </lineage>
</organism>
<reference evidence="6" key="1">
    <citation type="submission" date="2020-07" db="EMBL/GenBank/DDBJ databases">
        <title>Huge and variable diversity of episymbiotic CPR bacteria and DPANN archaea in groundwater ecosystems.</title>
        <authorList>
            <person name="He C.Y."/>
            <person name="Keren R."/>
            <person name="Whittaker M."/>
            <person name="Farag I.F."/>
            <person name="Doudna J."/>
            <person name="Cate J.H.D."/>
            <person name="Banfield J.F."/>
        </authorList>
    </citation>
    <scope>NUCLEOTIDE SEQUENCE</scope>
    <source>
        <strain evidence="6">NC_groundwater_1664_Pr3_B-0.1um_52_9</strain>
    </source>
</reference>
<dbReference type="SUPFAM" id="SSF51161">
    <property type="entry name" value="Trimeric LpxA-like enzymes"/>
    <property type="match status" value="1"/>
</dbReference>
<evidence type="ECO:0000256" key="1">
    <source>
        <dbReference type="ARBA" id="ARBA00010401"/>
    </source>
</evidence>
<dbReference type="SUPFAM" id="SSF53448">
    <property type="entry name" value="Nucleotide-diphospho-sugar transferases"/>
    <property type="match status" value="1"/>
</dbReference>
<dbReference type="AlphaFoldDB" id="A0A9D6V053"/>